<dbReference type="InterPro" id="IPR005552">
    <property type="entry name" value="Scramblase"/>
</dbReference>
<dbReference type="GO" id="GO:0005886">
    <property type="term" value="C:plasma membrane"/>
    <property type="evidence" value="ECO:0007669"/>
    <property type="project" value="TreeGrafter"/>
</dbReference>
<dbReference type="Proteomes" id="UP000239590">
    <property type="component" value="Unassembled WGS sequence"/>
</dbReference>
<dbReference type="InterPro" id="IPR038595">
    <property type="entry name" value="LOR_sf"/>
</dbReference>
<sequence length="200" mass="22832">MSSPRYSKFFDCNTFLIDEKVGLFKFSNAYQVFSDTGEAMGLIQQRVSTFHKILRVLGDIKKMMPFTLEILDNQGVVQTTIHRGWTFFMSSITITDALGVKLGSIQQKFKLFKPRFIITDEYGQVVAEINGDWKAWDFTITDPKGQVIGTISKKWNGAMRELFTSADKYVVSINESVVEDRRKMAIVSTAITIDMVLKER</sequence>
<dbReference type="Gene3D" id="2.40.160.200">
    <property type="entry name" value="LURP1-related"/>
    <property type="match status" value="1"/>
</dbReference>
<dbReference type="GO" id="GO:0017128">
    <property type="term" value="F:phospholipid scramblase activity"/>
    <property type="evidence" value="ECO:0007669"/>
    <property type="project" value="InterPro"/>
</dbReference>
<dbReference type="SUPFAM" id="SSF54518">
    <property type="entry name" value="Tubby C-terminal domain-like"/>
    <property type="match status" value="1"/>
</dbReference>
<keyword evidence="2" id="KW-1185">Reference proteome</keyword>
<evidence type="ECO:0000313" key="2">
    <source>
        <dbReference type="Proteomes" id="UP000239590"/>
    </source>
</evidence>
<gene>
    <name evidence="1" type="ORF">C5O19_01830</name>
</gene>
<reference evidence="2" key="1">
    <citation type="submission" date="2018-02" db="EMBL/GenBank/DDBJ databases">
        <title>Genome sequencing of Solimonas sp. HR-BB.</title>
        <authorList>
            <person name="Lee Y."/>
            <person name="Jeon C.O."/>
        </authorList>
    </citation>
    <scope>NUCLEOTIDE SEQUENCE [LARGE SCALE GENOMIC DNA]</scope>
    <source>
        <strain evidence="2">HR-U</strain>
    </source>
</reference>
<proteinExistence type="predicted"/>
<organism evidence="1 2">
    <name type="scientific">Siphonobacter curvatus</name>
    <dbReference type="NCBI Taxonomy" id="2094562"/>
    <lineage>
        <taxon>Bacteria</taxon>
        <taxon>Pseudomonadati</taxon>
        <taxon>Bacteroidota</taxon>
        <taxon>Cytophagia</taxon>
        <taxon>Cytophagales</taxon>
        <taxon>Cytophagaceae</taxon>
        <taxon>Siphonobacter</taxon>
    </lineage>
</organism>
<dbReference type="EMBL" id="PTRA01000001">
    <property type="protein sequence ID" value="PQA58438.1"/>
    <property type="molecule type" value="Genomic_DNA"/>
</dbReference>
<comment type="caution">
    <text evidence="1">The sequence shown here is derived from an EMBL/GenBank/DDBJ whole genome shotgun (WGS) entry which is preliminary data.</text>
</comment>
<dbReference type="PANTHER" id="PTHR23248">
    <property type="entry name" value="PHOSPHOLIPID SCRAMBLASE-RELATED"/>
    <property type="match status" value="1"/>
</dbReference>
<dbReference type="OrthoDB" id="652307at2"/>
<protein>
    <submittedName>
        <fullName evidence="1">Scramblase</fullName>
    </submittedName>
</protein>
<dbReference type="Pfam" id="PF03803">
    <property type="entry name" value="Scramblase"/>
    <property type="match status" value="1"/>
</dbReference>
<name>A0A2S7ILD0_9BACT</name>
<dbReference type="InterPro" id="IPR025659">
    <property type="entry name" value="Tubby-like_C"/>
</dbReference>
<dbReference type="PANTHER" id="PTHR23248:SF9">
    <property type="entry name" value="PHOSPHOLIPID SCRAMBLASE"/>
    <property type="match status" value="1"/>
</dbReference>
<dbReference type="RefSeq" id="WP_104709656.1">
    <property type="nucleotide sequence ID" value="NZ_PTRA01000001.1"/>
</dbReference>
<accession>A0A2S7ILD0</accession>
<dbReference type="AlphaFoldDB" id="A0A2S7ILD0"/>
<evidence type="ECO:0000313" key="1">
    <source>
        <dbReference type="EMBL" id="PQA58438.1"/>
    </source>
</evidence>